<evidence type="ECO:0000313" key="2">
    <source>
        <dbReference type="Proteomes" id="UP000499080"/>
    </source>
</evidence>
<dbReference type="AlphaFoldDB" id="A0A4Y2KJK9"/>
<dbReference type="OrthoDB" id="6424302at2759"/>
<sequence length="319" mass="35978">MILFLDVLLIPSGAPRSKTWILRYAPNTNNISKNQNYLTFCTENPYFLTYLLDYKGKEDGELLSYLLNSNGVRISHIQAEEGPGFFKTVERYFDTWNMADLTDEGRLMVSLGDGDTADQLLMNLVASSMHNKRTKILVVGGVRTWQDRLLQVTAYEVDLSIVSRESVPAADCPLAIEVLPMGVHGHDHKKCEVLSQHEQNLGHAILKNIRESLSLRRCCSPLDEYTFWKSFPAENGTQRLRPVAVWANDTGLLRMETLDLETITLRVAVVQEMVLEAPRHPQVGLYPIRHGLALAELCDECPELTWISEGGRKESCSSI</sequence>
<gene>
    <name evidence="1" type="ORF">AVEN_224469_1</name>
</gene>
<keyword evidence="2" id="KW-1185">Reference proteome</keyword>
<dbReference type="EMBL" id="BGPR01004645">
    <property type="protein sequence ID" value="GBN01757.1"/>
    <property type="molecule type" value="Genomic_DNA"/>
</dbReference>
<proteinExistence type="predicted"/>
<protein>
    <submittedName>
        <fullName evidence="1">Uncharacterized protein</fullName>
    </submittedName>
</protein>
<comment type="caution">
    <text evidence="1">The sequence shown here is derived from an EMBL/GenBank/DDBJ whole genome shotgun (WGS) entry which is preliminary data.</text>
</comment>
<reference evidence="1 2" key="1">
    <citation type="journal article" date="2019" name="Sci. Rep.">
        <title>Orb-weaving spider Araneus ventricosus genome elucidates the spidroin gene catalogue.</title>
        <authorList>
            <person name="Kono N."/>
            <person name="Nakamura H."/>
            <person name="Ohtoshi R."/>
            <person name="Moran D.A.P."/>
            <person name="Shinohara A."/>
            <person name="Yoshida Y."/>
            <person name="Fujiwara M."/>
            <person name="Mori M."/>
            <person name="Tomita M."/>
            <person name="Arakawa K."/>
        </authorList>
    </citation>
    <scope>NUCLEOTIDE SEQUENCE [LARGE SCALE GENOMIC DNA]</scope>
</reference>
<accession>A0A4Y2KJK9</accession>
<name>A0A4Y2KJK9_ARAVE</name>
<evidence type="ECO:0000313" key="1">
    <source>
        <dbReference type="EMBL" id="GBN01757.1"/>
    </source>
</evidence>
<organism evidence="1 2">
    <name type="scientific">Araneus ventricosus</name>
    <name type="common">Orbweaver spider</name>
    <name type="synonym">Epeira ventricosa</name>
    <dbReference type="NCBI Taxonomy" id="182803"/>
    <lineage>
        <taxon>Eukaryota</taxon>
        <taxon>Metazoa</taxon>
        <taxon>Ecdysozoa</taxon>
        <taxon>Arthropoda</taxon>
        <taxon>Chelicerata</taxon>
        <taxon>Arachnida</taxon>
        <taxon>Araneae</taxon>
        <taxon>Araneomorphae</taxon>
        <taxon>Entelegynae</taxon>
        <taxon>Araneoidea</taxon>
        <taxon>Araneidae</taxon>
        <taxon>Araneus</taxon>
    </lineage>
</organism>
<dbReference type="Proteomes" id="UP000499080">
    <property type="component" value="Unassembled WGS sequence"/>
</dbReference>